<dbReference type="PANTHER" id="PTHR38460">
    <property type="entry name" value="TAUTOMERASE YOLI-RELATED"/>
    <property type="match status" value="1"/>
</dbReference>
<comment type="caution">
    <text evidence="2">The sequence shown here is derived from an EMBL/GenBank/DDBJ whole genome shotgun (WGS) entry which is preliminary data.</text>
</comment>
<dbReference type="InterPro" id="IPR037479">
    <property type="entry name" value="Tauto_MSAD"/>
</dbReference>
<evidence type="ECO:0000313" key="1">
    <source>
        <dbReference type="EMBL" id="OTP66021.1"/>
    </source>
</evidence>
<gene>
    <name evidence="1" type="ORF">PAMC26510_36420</name>
    <name evidence="2" type="ORF">PAMC26577_14785</name>
</gene>
<dbReference type="AlphaFoldDB" id="A0A242MTA3"/>
<dbReference type="InterPro" id="IPR014347">
    <property type="entry name" value="Tautomerase/MIF_sf"/>
</dbReference>
<evidence type="ECO:0000313" key="4">
    <source>
        <dbReference type="Proteomes" id="UP000195221"/>
    </source>
</evidence>
<name>A0A242MTA3_CABSO</name>
<dbReference type="EMBL" id="NBTY01000209">
    <property type="protein sequence ID" value="OTP66021.1"/>
    <property type="molecule type" value="Genomic_DNA"/>
</dbReference>
<protein>
    <submittedName>
        <fullName evidence="2">Putative tautomerase</fullName>
    </submittedName>
</protein>
<organism evidence="2 4">
    <name type="scientific">Caballeronia sordidicola</name>
    <name type="common">Burkholderia sordidicola</name>
    <dbReference type="NCBI Taxonomy" id="196367"/>
    <lineage>
        <taxon>Bacteria</taxon>
        <taxon>Pseudomonadati</taxon>
        <taxon>Pseudomonadota</taxon>
        <taxon>Betaproteobacteria</taxon>
        <taxon>Burkholderiales</taxon>
        <taxon>Burkholderiaceae</taxon>
        <taxon>Caballeronia</taxon>
    </lineage>
</organism>
<accession>A0A242MTA3</accession>
<evidence type="ECO:0000313" key="2">
    <source>
        <dbReference type="EMBL" id="OTP74560.1"/>
    </source>
</evidence>
<dbReference type="EMBL" id="NBTZ01000060">
    <property type="protein sequence ID" value="OTP74560.1"/>
    <property type="molecule type" value="Genomic_DNA"/>
</dbReference>
<dbReference type="Proteomes" id="UP000194546">
    <property type="component" value="Unassembled WGS sequence"/>
</dbReference>
<reference evidence="2 4" key="2">
    <citation type="submission" date="2017-03" db="EMBL/GenBank/DDBJ databases">
        <title>Genome analysis of strain PAMC 26577.</title>
        <authorList>
            <person name="Oh H.-M."/>
            <person name="Yang J.-A."/>
        </authorList>
    </citation>
    <scope>NUCLEOTIDE SEQUENCE [LARGE SCALE GENOMIC DNA]</scope>
    <source>
        <strain evidence="2 4">PAMC 26577</strain>
    </source>
</reference>
<dbReference type="Proteomes" id="UP000195221">
    <property type="component" value="Unassembled WGS sequence"/>
</dbReference>
<proteinExistence type="predicted"/>
<dbReference type="SUPFAM" id="SSF55331">
    <property type="entry name" value="Tautomerase/MIF"/>
    <property type="match status" value="1"/>
</dbReference>
<dbReference type="Pfam" id="PF14552">
    <property type="entry name" value="Tautomerase_2"/>
    <property type="match status" value="1"/>
</dbReference>
<dbReference type="PANTHER" id="PTHR38460:SF1">
    <property type="entry name" value="TAUTOMERASE YOLI-RELATED"/>
    <property type="match status" value="1"/>
</dbReference>
<dbReference type="Gene3D" id="3.30.429.10">
    <property type="entry name" value="Macrophage Migration Inhibitory Factor"/>
    <property type="match status" value="1"/>
</dbReference>
<sequence length="114" mass="12845">MVSGISDAIYEAMITVANVPVHDKFQVFSRHAANEIIYPKEGYLGVSYTPEIVLIQVTWNAGRSIEVKKAFYLAVANGIHERTGLRKEDICINLVDVNREDWSYGNGEMHYAPK</sequence>
<evidence type="ECO:0000313" key="3">
    <source>
        <dbReference type="Proteomes" id="UP000194546"/>
    </source>
</evidence>
<reference evidence="1 3" key="1">
    <citation type="submission" date="2017-03" db="EMBL/GenBank/DDBJ databases">
        <title>Genome analysis of strain PAMC 26510.</title>
        <authorList>
            <person name="Oh H.-M."/>
            <person name="Yang J.-A."/>
        </authorList>
    </citation>
    <scope>NUCLEOTIDE SEQUENCE [LARGE SCALE GENOMIC DNA]</scope>
    <source>
        <strain evidence="1 3">PAMC 26510</strain>
    </source>
</reference>